<keyword evidence="3" id="KW-1185">Reference proteome</keyword>
<dbReference type="EMBL" id="CAWUHC010000173">
    <property type="protein sequence ID" value="CAK7237056.1"/>
    <property type="molecule type" value="Genomic_DNA"/>
</dbReference>
<evidence type="ECO:0000313" key="3">
    <source>
        <dbReference type="Proteomes" id="UP001642406"/>
    </source>
</evidence>
<proteinExistence type="predicted"/>
<dbReference type="Proteomes" id="UP001642406">
    <property type="component" value="Unassembled WGS sequence"/>
</dbReference>
<comment type="caution">
    <text evidence="2">The sequence shown here is derived from an EMBL/GenBank/DDBJ whole genome shotgun (WGS) entry which is preliminary data.</text>
</comment>
<feature type="compositionally biased region" description="Polar residues" evidence="1">
    <location>
        <begin position="135"/>
        <end position="155"/>
    </location>
</feature>
<accession>A0ABP0CYN8</accession>
<protein>
    <submittedName>
        <fullName evidence="2">Uncharacterized protein</fullName>
    </submittedName>
</protein>
<gene>
    <name evidence="2" type="ORF">SBRCBS47491_009847</name>
</gene>
<evidence type="ECO:0000256" key="1">
    <source>
        <dbReference type="SAM" id="MobiDB-lite"/>
    </source>
</evidence>
<feature type="region of interest" description="Disordered" evidence="1">
    <location>
        <begin position="122"/>
        <end position="208"/>
    </location>
</feature>
<organism evidence="2 3">
    <name type="scientific">Sporothrix bragantina</name>
    <dbReference type="NCBI Taxonomy" id="671064"/>
    <lineage>
        <taxon>Eukaryota</taxon>
        <taxon>Fungi</taxon>
        <taxon>Dikarya</taxon>
        <taxon>Ascomycota</taxon>
        <taxon>Pezizomycotina</taxon>
        <taxon>Sordariomycetes</taxon>
        <taxon>Sordariomycetidae</taxon>
        <taxon>Ophiostomatales</taxon>
        <taxon>Ophiostomataceae</taxon>
        <taxon>Sporothrix</taxon>
    </lineage>
</organism>
<evidence type="ECO:0000313" key="2">
    <source>
        <dbReference type="EMBL" id="CAK7237056.1"/>
    </source>
</evidence>
<name>A0ABP0CYN8_9PEZI</name>
<feature type="region of interest" description="Disordered" evidence="1">
    <location>
        <begin position="1"/>
        <end position="27"/>
    </location>
</feature>
<sequence>MSYQPPVRTPSVTAAAAHGSSVPTELTTPICPSDPVLPPMPGFSSTKIDALHPDLTADIHSGFLEPVFSPYTSLSATRTPQYETPGDDRNLTYFFPADQLALDTQTISPSLLLATTHQQFQPSLPSLVTPPAPGRNSQIPGKEPFSSSQPDTTSWMPAGHPGLASAFADCNANHPIPTTPPSVTGTPSAEIGRPHLPPFDNGTENFEA</sequence>
<reference evidence="2 3" key="1">
    <citation type="submission" date="2024-01" db="EMBL/GenBank/DDBJ databases">
        <authorList>
            <person name="Allen C."/>
            <person name="Tagirdzhanova G."/>
        </authorList>
    </citation>
    <scope>NUCLEOTIDE SEQUENCE [LARGE SCALE GENOMIC DNA]</scope>
</reference>